<dbReference type="SUPFAM" id="SSF46785">
    <property type="entry name" value="Winged helix' DNA-binding domain"/>
    <property type="match status" value="1"/>
</dbReference>
<keyword evidence="7" id="KW-1185">Reference proteome</keyword>
<evidence type="ECO:0000259" key="5">
    <source>
        <dbReference type="Pfam" id="PF01399"/>
    </source>
</evidence>
<feature type="region of interest" description="Disordered" evidence="4">
    <location>
        <begin position="364"/>
        <end position="393"/>
    </location>
</feature>
<organism evidence="6 7">
    <name type="scientific">Malassezia brasiliensis</name>
    <dbReference type="NCBI Taxonomy" id="1821822"/>
    <lineage>
        <taxon>Eukaryota</taxon>
        <taxon>Fungi</taxon>
        <taxon>Dikarya</taxon>
        <taxon>Basidiomycota</taxon>
        <taxon>Ustilaginomycotina</taxon>
        <taxon>Malasseziomycetes</taxon>
        <taxon>Malasseziales</taxon>
        <taxon>Malasseziaceae</taxon>
        <taxon>Malassezia</taxon>
    </lineage>
</organism>
<dbReference type="GO" id="GO:0008180">
    <property type="term" value="C:COP9 signalosome"/>
    <property type="evidence" value="ECO:0007669"/>
    <property type="project" value="UniProtKB-KW"/>
</dbReference>
<proteinExistence type="inferred from homology"/>
<dbReference type="InterPro" id="IPR036388">
    <property type="entry name" value="WH-like_DNA-bd_sf"/>
</dbReference>
<evidence type="ECO:0000256" key="4">
    <source>
        <dbReference type="SAM" id="MobiDB-lite"/>
    </source>
</evidence>
<evidence type="ECO:0000256" key="3">
    <source>
        <dbReference type="ARBA" id="ARBA00022790"/>
    </source>
</evidence>
<keyword evidence="3" id="KW-0736">Signalosome</keyword>
<dbReference type="Pfam" id="PF01399">
    <property type="entry name" value="PCI"/>
    <property type="match status" value="1"/>
</dbReference>
<dbReference type="PANTHER" id="PTHR10855">
    <property type="entry name" value="26S PROTEASOME NON-ATPASE REGULATORY SUBUNIT 12/COP9 SIGNALOSOME COMPLEX SUBUNIT 4"/>
    <property type="match status" value="1"/>
</dbReference>
<dbReference type="InterPro" id="IPR000717">
    <property type="entry name" value="PCI_dom"/>
</dbReference>
<dbReference type="GO" id="GO:0005829">
    <property type="term" value="C:cytosol"/>
    <property type="evidence" value="ECO:0007669"/>
    <property type="project" value="TreeGrafter"/>
</dbReference>
<dbReference type="InterPro" id="IPR040134">
    <property type="entry name" value="PSMD12/CSN4"/>
</dbReference>
<comment type="similarity">
    <text evidence="1">Belongs to the CSN4 family.</text>
</comment>
<feature type="compositionally biased region" description="Low complexity" evidence="4">
    <location>
        <begin position="377"/>
        <end position="393"/>
    </location>
</feature>
<dbReference type="InterPro" id="IPR036390">
    <property type="entry name" value="WH_DNA-bd_sf"/>
</dbReference>
<protein>
    <recommendedName>
        <fullName evidence="2">COP9 signalosome complex subunit 4</fullName>
    </recommendedName>
</protein>
<dbReference type="Proteomes" id="UP001216638">
    <property type="component" value="Chromosome 3"/>
</dbReference>
<feature type="domain" description="PCI" evidence="5">
    <location>
        <begin position="299"/>
        <end position="364"/>
    </location>
</feature>
<evidence type="ECO:0000313" key="7">
    <source>
        <dbReference type="Proteomes" id="UP001216638"/>
    </source>
</evidence>
<dbReference type="AlphaFoldDB" id="A0AAF0IQM0"/>
<evidence type="ECO:0000256" key="1">
    <source>
        <dbReference type="ARBA" id="ARBA00010417"/>
    </source>
</evidence>
<reference evidence="6" key="1">
    <citation type="submission" date="2023-03" db="EMBL/GenBank/DDBJ databases">
        <title>Mating type loci evolution in Malassezia.</title>
        <authorList>
            <person name="Coelho M.A."/>
        </authorList>
    </citation>
    <scope>NUCLEOTIDE SEQUENCE</scope>
    <source>
        <strain evidence="6">CBS 14135</strain>
    </source>
</reference>
<accession>A0AAF0IQM0</accession>
<evidence type="ECO:0000313" key="6">
    <source>
        <dbReference type="EMBL" id="WFC96270.1"/>
    </source>
</evidence>
<name>A0AAF0IQM0_9BASI</name>
<gene>
    <name evidence="6" type="ORF">MBRA1_002927</name>
</gene>
<dbReference type="PANTHER" id="PTHR10855:SF2">
    <property type="entry name" value="COP9 SIGNALOSOME COMPLEX SUBUNIT 4"/>
    <property type="match status" value="1"/>
</dbReference>
<evidence type="ECO:0000256" key="2">
    <source>
        <dbReference type="ARBA" id="ARBA00014881"/>
    </source>
</evidence>
<dbReference type="EMBL" id="CP119953">
    <property type="protein sequence ID" value="WFC96270.1"/>
    <property type="molecule type" value="Genomic_DNA"/>
</dbReference>
<sequence>MTTLDARLADAAQIVAVNERGDAYERILDEAMSLHGDERRDALTAYVHAAVLDRTNLVGAGLIVARRSLAALCTRMREAHTRAPDGKDDAAYLSILEHILSSTGEQTVALDDELIDVRILAADLLEAQHRSRSDAHAFELNVRLLRLCLQCDALAEADLYHKRANALVHTVQRTEDQEALAPMLLVFRPSQAELYDRQLRFTDAALRFYELSTAPTLDDAQQTEMLNKAVAAALLAPISAQRSRLLAQLQRDPRTPTLPLGAALQHVAARRLVRAPLVAHIAAHLAPHQLVRAPGSDQNLLDAAMVEHNIDAASCVYNTITLDSLAALVGLPEPACEAIVAQMILQHRLPSTCFLDQMAHAVHFGPPDEPGAEEAPSEAPTAEAPAADDAPMTDADAVLRQGRDRRIGAALAYLSDAHAALQTAQEGYARV</sequence>
<dbReference type="Gene3D" id="1.10.10.10">
    <property type="entry name" value="Winged helix-like DNA-binding domain superfamily/Winged helix DNA-binding domain"/>
    <property type="match status" value="1"/>
</dbReference>